<comment type="caution">
    <text evidence="1">The sequence shown here is derived from an EMBL/GenBank/DDBJ whole genome shotgun (WGS) entry which is preliminary data.</text>
</comment>
<evidence type="ECO:0000313" key="2">
    <source>
        <dbReference type="Proteomes" id="UP000193144"/>
    </source>
</evidence>
<reference evidence="1 2" key="1">
    <citation type="submission" date="2016-07" db="EMBL/GenBank/DDBJ databases">
        <title>Pervasive Adenine N6-methylation of Active Genes in Fungi.</title>
        <authorList>
            <consortium name="DOE Joint Genome Institute"/>
            <person name="Mondo S.J."/>
            <person name="Dannebaum R.O."/>
            <person name="Kuo R.C."/>
            <person name="Labutti K."/>
            <person name="Haridas S."/>
            <person name="Kuo A."/>
            <person name="Salamov A."/>
            <person name="Ahrendt S.R."/>
            <person name="Lipzen A."/>
            <person name="Sullivan W."/>
            <person name="Andreopoulos W.B."/>
            <person name="Clum A."/>
            <person name="Lindquist E."/>
            <person name="Daum C."/>
            <person name="Ramamoorthy G.K."/>
            <person name="Gryganskyi A."/>
            <person name="Culley D."/>
            <person name="Magnuson J.K."/>
            <person name="James T.Y."/>
            <person name="O'Malley M.A."/>
            <person name="Stajich J.E."/>
            <person name="Spatafora J.W."/>
            <person name="Visel A."/>
            <person name="Grigoriev I.V."/>
        </authorList>
    </citation>
    <scope>NUCLEOTIDE SEQUENCE [LARGE SCALE GENOMIC DNA]</scope>
    <source>
        <strain evidence="1 2">CBS 115471</strain>
    </source>
</reference>
<name>A0A1Y1Z4C1_9PLEO</name>
<accession>A0A1Y1Z4C1</accession>
<protein>
    <submittedName>
        <fullName evidence="1">Uncharacterized protein</fullName>
    </submittedName>
</protein>
<gene>
    <name evidence="1" type="ORF">BCR34DRAFT_53414</name>
</gene>
<organism evidence="1 2">
    <name type="scientific">Clohesyomyces aquaticus</name>
    <dbReference type="NCBI Taxonomy" id="1231657"/>
    <lineage>
        <taxon>Eukaryota</taxon>
        <taxon>Fungi</taxon>
        <taxon>Dikarya</taxon>
        <taxon>Ascomycota</taxon>
        <taxon>Pezizomycotina</taxon>
        <taxon>Dothideomycetes</taxon>
        <taxon>Pleosporomycetidae</taxon>
        <taxon>Pleosporales</taxon>
        <taxon>Lindgomycetaceae</taxon>
        <taxon>Clohesyomyces</taxon>
    </lineage>
</organism>
<keyword evidence="2" id="KW-1185">Reference proteome</keyword>
<evidence type="ECO:0000313" key="1">
    <source>
        <dbReference type="EMBL" id="ORY04964.1"/>
    </source>
</evidence>
<dbReference type="AlphaFoldDB" id="A0A1Y1Z4C1"/>
<dbReference type="Proteomes" id="UP000193144">
    <property type="component" value="Unassembled WGS sequence"/>
</dbReference>
<dbReference type="OrthoDB" id="3860514at2759"/>
<proteinExistence type="predicted"/>
<sequence length="294" mass="33313">MYSRSSPPIVSQPDGPTPECIQHAEYHGRTHSSPLLALPREVRDQIWGHIFRPTTHSSWTKSNFPAAGEADSIDSRCWLSCSYQASVLLVNKQVASEYLEIISRKTPVVLYMSLAKGHETKSHPAPNPRILAAARQCWVVVRTHYSIYRRNAGEDSGAPKSLVWRLARDVALSFGEIRSLVQRALEAMPNLQKLRIAMSCDRPEQVLAAQLKAPLQNQHLQQMLEIPSLKLFTLAEKYSPGKVLVRWQPECPKLVLKEDDAEPEYFDFLNEPEYFDVLRSIEDSTPDWGLVKIA</sequence>
<dbReference type="EMBL" id="MCFA01000130">
    <property type="protein sequence ID" value="ORY04964.1"/>
    <property type="molecule type" value="Genomic_DNA"/>
</dbReference>